<comment type="caution">
    <text evidence="3">The sequence shown here is derived from an EMBL/GenBank/DDBJ whole genome shotgun (WGS) entry which is preliminary data.</text>
</comment>
<dbReference type="GO" id="GO:0004081">
    <property type="term" value="F:bis(5'-nucleosyl)-tetraphosphatase (asymmetrical) activity"/>
    <property type="evidence" value="ECO:0007669"/>
    <property type="project" value="TreeGrafter"/>
</dbReference>
<evidence type="ECO:0000259" key="2">
    <source>
        <dbReference type="PROSITE" id="PS51462"/>
    </source>
</evidence>
<protein>
    <submittedName>
        <fullName evidence="3">NUDIX domain-containing protein</fullName>
    </submittedName>
</protein>
<dbReference type="SMART" id="SM00855">
    <property type="entry name" value="PGAM"/>
    <property type="match status" value="1"/>
</dbReference>
<dbReference type="AlphaFoldDB" id="A0A7K1LEW3"/>
<accession>A0A7K1LEW3</accession>
<dbReference type="Gene3D" id="3.40.50.1240">
    <property type="entry name" value="Phosphoglycerate mutase-like"/>
    <property type="match status" value="1"/>
</dbReference>
<dbReference type="Pfam" id="PF00293">
    <property type="entry name" value="NUDIX"/>
    <property type="match status" value="1"/>
</dbReference>
<dbReference type="OrthoDB" id="4287477at2"/>
<reference evidence="3 4" key="1">
    <citation type="submission" date="2019-12" db="EMBL/GenBank/DDBJ databases">
        <authorList>
            <person name="Li J."/>
            <person name="Shi Y."/>
            <person name="Xu G."/>
            <person name="Xiao D."/>
            <person name="Ran X."/>
        </authorList>
    </citation>
    <scope>NUCLEOTIDE SEQUENCE [LARGE SCALE GENOMIC DNA]</scope>
    <source>
        <strain evidence="3 4">JCM 15915</strain>
    </source>
</reference>
<proteinExistence type="predicted"/>
<dbReference type="PANTHER" id="PTHR21340:SF0">
    <property type="entry name" value="BIS(5'-NUCLEOSYL)-TETRAPHOSPHATASE [ASYMMETRICAL]"/>
    <property type="match status" value="1"/>
</dbReference>
<dbReference type="Gene3D" id="3.90.79.10">
    <property type="entry name" value="Nucleoside Triphosphate Pyrophosphohydrolase"/>
    <property type="match status" value="1"/>
</dbReference>
<sequence>MSDDSKNSPAVVAAGAICWRESSAGLEVLVIHRPKYDDWSWPKGKQDDGESIAETAVREVREEVGLKILLGPPLARTKYKVSRGKKEVHYWASEISPGTTAKEDAGEVDRLEWVRPDVARERLTNSSDRLPLDCLLELHEAGDLRTRQIIVVRHAKAKPRSTWSRAESDRPLAATGKRQAHAVWRLLDAWKPGKIVSSPWLRCMQTVAGYAKANGLGIKEKNRLTEAEHKRKPAKAAKLMESLFESNHSTVLCTHRPVLPTILKVIGHHLPKDLRKSLPTKDPYLTPGQMLVLNISLKHRDRVVSLEKIDPFDD</sequence>
<dbReference type="PANTHER" id="PTHR21340">
    <property type="entry name" value="DIADENOSINE 5,5-P1,P4-TETRAPHOSPHATE PYROPHOSPHOHYDROLASE MUTT"/>
    <property type="match status" value="1"/>
</dbReference>
<organism evidence="3 4">
    <name type="scientific">Rothia koreensis</name>
    <dbReference type="NCBI Taxonomy" id="592378"/>
    <lineage>
        <taxon>Bacteria</taxon>
        <taxon>Bacillati</taxon>
        <taxon>Actinomycetota</taxon>
        <taxon>Actinomycetes</taxon>
        <taxon>Micrococcales</taxon>
        <taxon>Micrococcaceae</taxon>
        <taxon>Rothia</taxon>
    </lineage>
</organism>
<gene>
    <name evidence="3" type="ORF">GMA10_00580</name>
</gene>
<name>A0A7K1LEW3_9MICC</name>
<evidence type="ECO:0000313" key="4">
    <source>
        <dbReference type="Proteomes" id="UP000462152"/>
    </source>
</evidence>
<dbReference type="InterPro" id="IPR015797">
    <property type="entry name" value="NUDIX_hydrolase-like_dom_sf"/>
</dbReference>
<dbReference type="GO" id="GO:0006167">
    <property type="term" value="P:AMP biosynthetic process"/>
    <property type="evidence" value="ECO:0007669"/>
    <property type="project" value="TreeGrafter"/>
</dbReference>
<keyword evidence="1" id="KW-0378">Hydrolase</keyword>
<dbReference type="CDD" id="cd03673">
    <property type="entry name" value="NUDIX_Ap6A_hydrolase"/>
    <property type="match status" value="1"/>
</dbReference>
<dbReference type="InterPro" id="IPR029033">
    <property type="entry name" value="His_PPase_superfam"/>
</dbReference>
<dbReference type="RefSeq" id="WP_129313854.1">
    <property type="nucleotide sequence ID" value="NZ_NOIQ01000001.1"/>
</dbReference>
<dbReference type="CDD" id="cd07067">
    <property type="entry name" value="HP_PGM_like"/>
    <property type="match status" value="1"/>
</dbReference>
<dbReference type="InterPro" id="IPR013078">
    <property type="entry name" value="His_Pase_superF_clade-1"/>
</dbReference>
<dbReference type="GO" id="GO:0006754">
    <property type="term" value="P:ATP biosynthetic process"/>
    <property type="evidence" value="ECO:0007669"/>
    <property type="project" value="TreeGrafter"/>
</dbReference>
<dbReference type="PROSITE" id="PS51462">
    <property type="entry name" value="NUDIX"/>
    <property type="match status" value="1"/>
</dbReference>
<dbReference type="InterPro" id="IPR020084">
    <property type="entry name" value="NUDIX_hydrolase_CS"/>
</dbReference>
<feature type="domain" description="Nudix hydrolase" evidence="2">
    <location>
        <begin position="9"/>
        <end position="136"/>
    </location>
</feature>
<dbReference type="PROSITE" id="PS00893">
    <property type="entry name" value="NUDIX_BOX"/>
    <property type="match status" value="1"/>
</dbReference>
<dbReference type="InterPro" id="IPR051325">
    <property type="entry name" value="Nudix_hydrolase_domain"/>
</dbReference>
<evidence type="ECO:0000313" key="3">
    <source>
        <dbReference type="EMBL" id="MUN53735.1"/>
    </source>
</evidence>
<dbReference type="SUPFAM" id="SSF53254">
    <property type="entry name" value="Phosphoglycerate mutase-like"/>
    <property type="match status" value="1"/>
</dbReference>
<dbReference type="EMBL" id="WOGT01000001">
    <property type="protein sequence ID" value="MUN53735.1"/>
    <property type="molecule type" value="Genomic_DNA"/>
</dbReference>
<evidence type="ECO:0000256" key="1">
    <source>
        <dbReference type="ARBA" id="ARBA00022801"/>
    </source>
</evidence>
<keyword evidence="4" id="KW-1185">Reference proteome</keyword>
<dbReference type="Proteomes" id="UP000462152">
    <property type="component" value="Unassembled WGS sequence"/>
</dbReference>
<dbReference type="InterPro" id="IPR000086">
    <property type="entry name" value="NUDIX_hydrolase_dom"/>
</dbReference>
<dbReference type="SUPFAM" id="SSF55811">
    <property type="entry name" value="Nudix"/>
    <property type="match status" value="1"/>
</dbReference>
<dbReference type="Pfam" id="PF00300">
    <property type="entry name" value="His_Phos_1"/>
    <property type="match status" value="1"/>
</dbReference>